<feature type="repeat" description="TPR" evidence="1">
    <location>
        <begin position="380"/>
        <end position="413"/>
    </location>
</feature>
<feature type="repeat" description="TPR" evidence="1">
    <location>
        <begin position="338"/>
        <end position="371"/>
    </location>
</feature>
<dbReference type="OrthoDB" id="41005at2157"/>
<dbReference type="Pfam" id="PF13414">
    <property type="entry name" value="TPR_11"/>
    <property type="match status" value="1"/>
</dbReference>
<dbReference type="SMART" id="SM00220">
    <property type="entry name" value="S_TKc"/>
    <property type="match status" value="1"/>
</dbReference>
<dbReference type="PROSITE" id="PS50011">
    <property type="entry name" value="PROTEIN_KINASE_DOM"/>
    <property type="match status" value="1"/>
</dbReference>
<keyword evidence="3" id="KW-0418">Kinase</keyword>
<feature type="repeat" description="TPR" evidence="1">
    <location>
        <begin position="414"/>
        <end position="447"/>
    </location>
</feature>
<feature type="repeat" description="TPR" evidence="1">
    <location>
        <begin position="482"/>
        <end position="515"/>
    </location>
</feature>
<feature type="repeat" description="TPR" evidence="1">
    <location>
        <begin position="550"/>
        <end position="583"/>
    </location>
</feature>
<dbReference type="PROSITE" id="PS50005">
    <property type="entry name" value="TPR"/>
    <property type="match status" value="7"/>
</dbReference>
<feature type="repeat" description="TPR" evidence="1">
    <location>
        <begin position="516"/>
        <end position="549"/>
    </location>
</feature>
<dbReference type="InterPro" id="IPR011009">
    <property type="entry name" value="Kinase-like_dom_sf"/>
</dbReference>
<dbReference type="eggNOG" id="arCOG03038">
    <property type="taxonomic scope" value="Archaea"/>
</dbReference>
<keyword evidence="3" id="KW-0808">Transferase</keyword>
<proteinExistence type="predicted"/>
<evidence type="ECO:0000256" key="1">
    <source>
        <dbReference type="PROSITE-ProRule" id="PRU00339"/>
    </source>
</evidence>
<feature type="domain" description="Protein kinase" evidence="2">
    <location>
        <begin position="56"/>
        <end position="318"/>
    </location>
</feature>
<dbReference type="KEGG" id="mez:Mtc_0348"/>
<feature type="repeat" description="TPR" evidence="1">
    <location>
        <begin position="448"/>
        <end position="481"/>
    </location>
</feature>
<dbReference type="eggNOG" id="arCOG03682">
    <property type="taxonomic scope" value="Archaea"/>
</dbReference>
<name>H8IA52_METCZ</name>
<evidence type="ECO:0000313" key="3">
    <source>
        <dbReference type="EMBL" id="AFC99118.1"/>
    </source>
</evidence>
<organism evidence="3 4">
    <name type="scientific">Methanocella conradii (strain DSM 24694 / JCM 17849 / CGMCC 1.5162 / HZ254)</name>
    <dbReference type="NCBI Taxonomy" id="1041930"/>
    <lineage>
        <taxon>Archaea</taxon>
        <taxon>Methanobacteriati</taxon>
        <taxon>Methanobacteriota</taxon>
        <taxon>Stenosarchaea group</taxon>
        <taxon>Methanomicrobia</taxon>
        <taxon>Methanocellales</taxon>
        <taxon>Methanocellaceae</taxon>
        <taxon>Methanocella</taxon>
    </lineage>
</organism>
<dbReference type="Proteomes" id="UP000005233">
    <property type="component" value="Chromosome"/>
</dbReference>
<dbReference type="PANTHER" id="PTHR44998">
    <property type="match status" value="1"/>
</dbReference>
<evidence type="ECO:0000313" key="4">
    <source>
        <dbReference type="Proteomes" id="UP000005233"/>
    </source>
</evidence>
<dbReference type="GO" id="GO:0004674">
    <property type="term" value="F:protein serine/threonine kinase activity"/>
    <property type="evidence" value="ECO:0007669"/>
    <property type="project" value="UniProtKB-KW"/>
</dbReference>
<accession>H8IA52</accession>
<dbReference type="Gene3D" id="1.25.40.10">
    <property type="entry name" value="Tetratricopeptide repeat domain"/>
    <property type="match status" value="3"/>
</dbReference>
<dbReference type="InterPro" id="IPR019734">
    <property type="entry name" value="TPR_rpt"/>
</dbReference>
<dbReference type="Gene3D" id="1.10.510.10">
    <property type="entry name" value="Transferase(Phosphotransferase) domain 1"/>
    <property type="match status" value="1"/>
</dbReference>
<dbReference type="SMART" id="SM00028">
    <property type="entry name" value="TPR"/>
    <property type="match status" value="7"/>
</dbReference>
<protein>
    <submittedName>
        <fullName evidence="3">Serine/threonine protein kinase</fullName>
    </submittedName>
</protein>
<dbReference type="HOGENOM" id="CLU_442563_0_0_2"/>
<reference evidence="3 4" key="1">
    <citation type="journal article" date="2012" name="J. Bacteriol.">
        <title>Complete genome sequence of a thermophilic methanogen, Methanocella conradii HZ254, isolated from Chinese rice field soil.</title>
        <authorList>
            <person name="Lu Z."/>
            <person name="Lu Y."/>
        </authorList>
    </citation>
    <scope>NUCLEOTIDE SEQUENCE [LARGE SCALE GENOMIC DNA]</scope>
    <source>
        <strain evidence="4">DSM 24694 / JCM 17849 / CGMCC 1.5162 / HZ254</strain>
    </source>
</reference>
<dbReference type="PANTHER" id="PTHR44998:SF1">
    <property type="entry name" value="UDP-N-ACETYLGLUCOSAMINE--PEPTIDE N-ACETYLGLUCOSAMINYLTRANSFERASE 110 KDA SUBUNIT"/>
    <property type="match status" value="1"/>
</dbReference>
<dbReference type="PROSITE" id="PS50293">
    <property type="entry name" value="TPR_REGION"/>
    <property type="match status" value="3"/>
</dbReference>
<dbReference type="Pfam" id="PF13181">
    <property type="entry name" value="TPR_8"/>
    <property type="match status" value="1"/>
</dbReference>
<dbReference type="CDD" id="cd14014">
    <property type="entry name" value="STKc_PknB_like"/>
    <property type="match status" value="1"/>
</dbReference>
<keyword evidence="3" id="KW-0723">Serine/threonine-protein kinase</keyword>
<dbReference type="GO" id="GO:0005524">
    <property type="term" value="F:ATP binding"/>
    <property type="evidence" value="ECO:0007669"/>
    <property type="project" value="InterPro"/>
</dbReference>
<sequence>MPGDRWRQVGGMTEDTVMPGGGLGRSWNYESPDRHWIPEEMKITVGSLIGEQYEVRQILGGEGKSGMGIVYVCYDRSAQQMYALKTFQDKYLYSGRARESFRQEALAWVLLDAHPNIVQAVGVEALDNRLFIVLEYVEPDDAGRNTLTHYLNSISLLQAIEWAIQFCDGMAYAASHGVTPHRDIKPDNIMISRDGTLKVTDFGLARLWEGVLRSSDMDFSPYRSMVGTSPWMAPEQFDGVSDLRSDVYSFGVIMYQMANGGRQPFIADSVDGYRRAHCEAKVPYFKSRLFPIIRKCLKKSPEDRYGDFRSLRADLERLYRSLMGVWPPAPARRVEPGIWEYNNRGLALYNVGLVDEAIWVYRKALRADPVLAEQHKARLATVHNNLGVAYDARGQVDMAIDEYREALRLNPCLADAHNNLGTALRAKGLLDEAMREYLHALRLKPDSAMARHNLGLSYACRGELDRAIREYKEAIRLKPGLVEARVNLGLALAMKGRLDKAIDEYRKAARMRPDDAIIHFNLANALRAVGRIEEAILEYSASLWIEPGNAEARHRLGLSLEDAGRLQDAISEYVGALRLEPGHAAVVSSLEGALRRSGMQEAAIEAYINLLTGKKRR</sequence>
<dbReference type="Gene3D" id="3.30.200.20">
    <property type="entry name" value="Phosphorylase Kinase, domain 1"/>
    <property type="match status" value="1"/>
</dbReference>
<dbReference type="InterPro" id="IPR000719">
    <property type="entry name" value="Prot_kinase_dom"/>
</dbReference>
<dbReference type="EMBL" id="CP003243">
    <property type="protein sequence ID" value="AFC99118.1"/>
    <property type="molecule type" value="Genomic_DNA"/>
</dbReference>
<dbReference type="AlphaFoldDB" id="H8IA52"/>
<keyword evidence="4" id="KW-1185">Reference proteome</keyword>
<dbReference type="SUPFAM" id="SSF48452">
    <property type="entry name" value="TPR-like"/>
    <property type="match status" value="2"/>
</dbReference>
<dbReference type="STRING" id="1041930.Mtc_0348"/>
<dbReference type="Pfam" id="PF00069">
    <property type="entry name" value="Pkinase"/>
    <property type="match status" value="1"/>
</dbReference>
<dbReference type="GeneID" id="11970230"/>
<evidence type="ECO:0000259" key="2">
    <source>
        <dbReference type="PROSITE" id="PS50011"/>
    </source>
</evidence>
<dbReference type="InterPro" id="IPR011990">
    <property type="entry name" value="TPR-like_helical_dom_sf"/>
</dbReference>
<dbReference type="RefSeq" id="WP_014404957.1">
    <property type="nucleotide sequence ID" value="NC_017034.1"/>
</dbReference>
<gene>
    <name evidence="3" type="ordered locus">Mtc_0348</name>
</gene>
<keyword evidence="1" id="KW-0802">TPR repeat</keyword>
<dbReference type="SUPFAM" id="SSF56112">
    <property type="entry name" value="Protein kinase-like (PK-like)"/>
    <property type="match status" value="1"/>
</dbReference>
<dbReference type="Pfam" id="PF13432">
    <property type="entry name" value="TPR_16"/>
    <property type="match status" value="2"/>
</dbReference>